<proteinExistence type="predicted"/>
<organism evidence="2">
    <name type="scientific">Alsobacter sp. KACC 23698</name>
    <dbReference type="NCBI Taxonomy" id="3149229"/>
    <lineage>
        <taxon>Bacteria</taxon>
        <taxon>Pseudomonadati</taxon>
        <taxon>Pseudomonadota</taxon>
        <taxon>Alphaproteobacteria</taxon>
        <taxon>Hyphomicrobiales</taxon>
        <taxon>Alsobacteraceae</taxon>
        <taxon>Alsobacter</taxon>
    </lineage>
</organism>
<evidence type="ECO:0000256" key="1">
    <source>
        <dbReference type="SAM" id="MobiDB-lite"/>
    </source>
</evidence>
<protein>
    <submittedName>
        <fullName evidence="2">Uncharacterized protein</fullName>
    </submittedName>
</protein>
<dbReference type="AlphaFoldDB" id="A0AAU7JE41"/>
<evidence type="ECO:0000313" key="2">
    <source>
        <dbReference type="EMBL" id="XBO38538.1"/>
    </source>
</evidence>
<feature type="region of interest" description="Disordered" evidence="1">
    <location>
        <begin position="1"/>
        <end position="82"/>
    </location>
</feature>
<accession>A0AAU7JE41</accession>
<dbReference type="EMBL" id="CP157484">
    <property type="protein sequence ID" value="XBO38538.1"/>
    <property type="molecule type" value="Genomic_DNA"/>
</dbReference>
<feature type="compositionally biased region" description="Basic and acidic residues" evidence="1">
    <location>
        <begin position="41"/>
        <end position="66"/>
    </location>
</feature>
<reference evidence="2" key="1">
    <citation type="submission" date="2024-05" db="EMBL/GenBank/DDBJ databases">
        <authorList>
            <person name="Kim S."/>
            <person name="Heo J."/>
            <person name="Choi H."/>
            <person name="Choi Y."/>
            <person name="Kwon S.-W."/>
            <person name="Kim Y."/>
        </authorList>
    </citation>
    <scope>NUCLEOTIDE SEQUENCE</scope>
    <source>
        <strain evidence="2">KACC 23698</strain>
    </source>
</reference>
<sequence length="82" mass="8302">MTQRRGEDDPAGQPDAANAAPAKPGAPQGSAQPAGEAGDQAAEKDIAKMFGFADRDGSESWPREQDPPDGETAGAPLPEGEG</sequence>
<name>A0AAU7JE41_9HYPH</name>
<gene>
    <name evidence="2" type="ORF">ABEG18_23020</name>
</gene>
<feature type="compositionally biased region" description="Low complexity" evidence="1">
    <location>
        <begin position="11"/>
        <end position="38"/>
    </location>
</feature>
<dbReference type="RefSeq" id="WP_406855376.1">
    <property type="nucleotide sequence ID" value="NZ_CP157484.1"/>
</dbReference>